<keyword evidence="6" id="KW-1185">Reference proteome</keyword>
<accession>A0ABN9S892</accession>
<feature type="signal peptide" evidence="3">
    <location>
        <begin position="1"/>
        <end position="30"/>
    </location>
</feature>
<sequence length="169" mass="17916">MVCALGPWAPRRVLRRTAASLALLAWPSTATVDLVYMNTSEGAALIKGASHDRPYWQVAPVFTTELPGMCGPTTAVMLLNALASQGLSRPLSREFSASFGGRVFPSYYWDQENVWNGSAAPCVAAGTQPYKGSLEQVGAFLSCRGLEVQAVRAANSSTDEFRAADGAGV</sequence>
<dbReference type="InterPro" id="IPR038765">
    <property type="entry name" value="Papain-like_cys_pep_sf"/>
</dbReference>
<evidence type="ECO:0000256" key="2">
    <source>
        <dbReference type="ARBA" id="ARBA00022539"/>
    </source>
</evidence>
<comment type="caution">
    <text evidence="5">The sequence shown here is derived from an EMBL/GenBank/DDBJ whole genome shotgun (WGS) entry which is preliminary data.</text>
</comment>
<evidence type="ECO:0000313" key="6">
    <source>
        <dbReference type="Proteomes" id="UP001189429"/>
    </source>
</evidence>
<name>A0ABN9S892_9DINO</name>
<reference evidence="5" key="1">
    <citation type="submission" date="2023-10" db="EMBL/GenBank/DDBJ databases">
        <authorList>
            <person name="Chen Y."/>
            <person name="Shah S."/>
            <person name="Dougan E. K."/>
            <person name="Thang M."/>
            <person name="Chan C."/>
        </authorList>
    </citation>
    <scope>NUCLEOTIDE SEQUENCE [LARGE SCALE GENOMIC DNA]</scope>
</reference>
<proteinExistence type="predicted"/>
<keyword evidence="3" id="KW-0732">Signal</keyword>
<dbReference type="Pfam" id="PF05023">
    <property type="entry name" value="Phytochelatin"/>
    <property type="match status" value="1"/>
</dbReference>
<evidence type="ECO:0000256" key="1">
    <source>
        <dbReference type="ARBA" id="ARBA00012468"/>
    </source>
</evidence>
<dbReference type="InterPro" id="IPR038156">
    <property type="entry name" value="PCS_N_sf"/>
</dbReference>
<dbReference type="EMBL" id="CAUYUJ010009780">
    <property type="protein sequence ID" value="CAK0827659.1"/>
    <property type="molecule type" value="Genomic_DNA"/>
</dbReference>
<dbReference type="PROSITE" id="PS51443">
    <property type="entry name" value="PCS"/>
    <property type="match status" value="1"/>
</dbReference>
<evidence type="ECO:0000313" key="5">
    <source>
        <dbReference type="EMBL" id="CAK0827659.1"/>
    </source>
</evidence>
<protein>
    <recommendedName>
        <fullName evidence="1">glutathione gamma-glutamylcysteinyltransferase</fullName>
        <ecNumber evidence="1">2.3.2.15</ecNumber>
    </recommendedName>
</protein>
<keyword evidence="2" id="KW-0104">Cadmium</keyword>
<gene>
    <name evidence="5" type="ORF">PCOR1329_LOCUS27141</name>
</gene>
<feature type="chain" id="PRO_5046845700" description="glutathione gamma-glutamylcysteinyltransferase" evidence="3">
    <location>
        <begin position="31"/>
        <end position="169"/>
    </location>
</feature>
<organism evidence="5 6">
    <name type="scientific">Prorocentrum cordatum</name>
    <dbReference type="NCBI Taxonomy" id="2364126"/>
    <lineage>
        <taxon>Eukaryota</taxon>
        <taxon>Sar</taxon>
        <taxon>Alveolata</taxon>
        <taxon>Dinophyceae</taxon>
        <taxon>Prorocentrales</taxon>
        <taxon>Prorocentraceae</taxon>
        <taxon>Prorocentrum</taxon>
    </lineage>
</organism>
<dbReference type="InterPro" id="IPR007719">
    <property type="entry name" value="PCS_N"/>
</dbReference>
<feature type="domain" description="Peptidase C83" evidence="4">
    <location>
        <begin position="16"/>
        <end position="169"/>
    </location>
</feature>
<evidence type="ECO:0000259" key="4">
    <source>
        <dbReference type="PROSITE" id="PS51443"/>
    </source>
</evidence>
<evidence type="ECO:0000256" key="3">
    <source>
        <dbReference type="SAM" id="SignalP"/>
    </source>
</evidence>
<dbReference type="Gene3D" id="3.90.70.30">
    <property type="entry name" value="Phytochelatin synthase, N-terminal domain"/>
    <property type="match status" value="1"/>
</dbReference>
<dbReference type="Proteomes" id="UP001189429">
    <property type="component" value="Unassembled WGS sequence"/>
</dbReference>
<dbReference type="SUPFAM" id="SSF54001">
    <property type="entry name" value="Cysteine proteinases"/>
    <property type="match status" value="1"/>
</dbReference>
<dbReference type="EC" id="2.3.2.15" evidence="1"/>